<dbReference type="Gene3D" id="3.40.1350.10">
    <property type="match status" value="1"/>
</dbReference>
<dbReference type="GO" id="GO:0003677">
    <property type="term" value="F:DNA binding"/>
    <property type="evidence" value="ECO:0007669"/>
    <property type="project" value="UniProtKB-KW"/>
</dbReference>
<dbReference type="GO" id="GO:0003700">
    <property type="term" value="F:DNA-binding transcription factor activity"/>
    <property type="evidence" value="ECO:0007669"/>
    <property type="project" value="UniProtKB-UniRule"/>
</dbReference>
<dbReference type="PROSITE" id="PS50007">
    <property type="entry name" value="PIPLC_X_DOMAIN"/>
    <property type="match status" value="1"/>
</dbReference>
<reference evidence="6" key="1">
    <citation type="journal article" date="2020" name="mSystems">
        <title>Genome- and Community-Level Interaction Insights into Carbon Utilization and Element Cycling Functions of Hydrothermarchaeota in Hydrothermal Sediment.</title>
        <authorList>
            <person name="Zhou Z."/>
            <person name="Liu Y."/>
            <person name="Xu W."/>
            <person name="Pan J."/>
            <person name="Luo Z.H."/>
            <person name="Li M."/>
        </authorList>
    </citation>
    <scope>NUCLEOTIDE SEQUENCE [LARGE SCALE GENOMIC DNA]</scope>
    <source>
        <strain evidence="6">SpSt-885</strain>
    </source>
</reference>
<keyword evidence="3 4" id="KW-0804">Transcription</keyword>
<dbReference type="CDD" id="cd00093">
    <property type="entry name" value="HTH_XRE"/>
    <property type="match status" value="1"/>
</dbReference>
<dbReference type="SUPFAM" id="SSF47413">
    <property type="entry name" value="lambda repressor-like DNA-binding domains"/>
    <property type="match status" value="1"/>
</dbReference>
<evidence type="ECO:0000259" key="5">
    <source>
        <dbReference type="PROSITE" id="PS50943"/>
    </source>
</evidence>
<dbReference type="InterPro" id="IPR001387">
    <property type="entry name" value="Cro/C1-type_HTH"/>
</dbReference>
<sequence length="322" mass="36855">MKFSDKVSSRLLGLMFEEVHKEMKRSNFKYVRIERPENANRRSIDIIAWSQDDSKKRIHIKITLDTTQVTKDELEDLKAMSKATGSKPIIISEFERKIDLHDEVIYMKGDVPAINPSTLSRLLEKSKDLYIVSKRGEFIVMISGERMKKKREELGYSLGEIAERLGVSRKAVYEYERNSFGVKIDSAEELLDILGEDIAEPFDIFSHEASAEPSLLQPTCKTELEVQKALRGLSADVYSMRKTFFDMAIRIKGRGILIGYERPSSSLKLSEKAEEFAKISELKDLKKIIIIKGNKLELSSDTQADLDLLTEDQIREALRNII</sequence>
<dbReference type="Pfam" id="PF26553">
    <property type="entry name" value="PDDEXK_19"/>
    <property type="match status" value="1"/>
</dbReference>
<dbReference type="Pfam" id="PF01381">
    <property type="entry name" value="HTH_3"/>
    <property type="match status" value="1"/>
</dbReference>
<protein>
    <recommendedName>
        <fullName evidence="4">Putative HTH-type transcriptional regulatory protein ENW83_00590</fullName>
    </recommendedName>
</protein>
<keyword evidence="1 4" id="KW-0805">Transcription regulation</keyword>
<evidence type="ECO:0000313" key="6">
    <source>
        <dbReference type="EMBL" id="HGZ59694.1"/>
    </source>
</evidence>
<keyword evidence="2 4" id="KW-0238">DNA-binding</keyword>
<dbReference type="InterPro" id="IPR020886">
    <property type="entry name" value="MTH_967-like"/>
</dbReference>
<proteinExistence type="inferred from homology"/>
<organism evidence="6">
    <name type="scientific">Fervidicoccus fontis</name>
    <dbReference type="NCBI Taxonomy" id="683846"/>
    <lineage>
        <taxon>Archaea</taxon>
        <taxon>Thermoproteota</taxon>
        <taxon>Thermoprotei</taxon>
        <taxon>Fervidicoccales</taxon>
        <taxon>Fervidicoccaceae</taxon>
        <taxon>Fervidicoccus</taxon>
    </lineage>
</organism>
<evidence type="ECO:0000256" key="2">
    <source>
        <dbReference type="ARBA" id="ARBA00023125"/>
    </source>
</evidence>
<accession>A0A7J3SJC7</accession>
<evidence type="ECO:0000256" key="3">
    <source>
        <dbReference type="ARBA" id="ARBA00023163"/>
    </source>
</evidence>
<dbReference type="InterPro" id="IPR059051">
    <property type="entry name" value="MTH_967_PDDEXK"/>
</dbReference>
<dbReference type="PROSITE" id="PS50943">
    <property type="entry name" value="HTH_CROC1"/>
    <property type="match status" value="1"/>
</dbReference>
<evidence type="ECO:0000256" key="4">
    <source>
        <dbReference type="HAMAP-Rule" id="MF_00584"/>
    </source>
</evidence>
<feature type="domain" description="HTH cro/C1-type" evidence="5">
    <location>
        <begin position="147"/>
        <end position="202"/>
    </location>
</feature>
<evidence type="ECO:0000256" key="1">
    <source>
        <dbReference type="ARBA" id="ARBA00023015"/>
    </source>
</evidence>
<dbReference type="InterPro" id="IPR011856">
    <property type="entry name" value="tRNA_endonuc-like_dom_sf"/>
</dbReference>
<dbReference type="HAMAP" id="MF_00584">
    <property type="entry name" value="HTH_type_cro_C1"/>
    <property type="match status" value="1"/>
</dbReference>
<dbReference type="EMBL" id="DTLS01000023">
    <property type="protein sequence ID" value="HGZ59694.1"/>
    <property type="molecule type" value="Genomic_DNA"/>
</dbReference>
<dbReference type="SMART" id="SM00530">
    <property type="entry name" value="HTH_XRE"/>
    <property type="match status" value="1"/>
</dbReference>
<dbReference type="Gene3D" id="1.10.260.40">
    <property type="entry name" value="lambda repressor-like DNA-binding domains"/>
    <property type="match status" value="1"/>
</dbReference>
<name>A0A7J3SJC7_9CREN</name>
<dbReference type="InterPro" id="IPR010982">
    <property type="entry name" value="Lambda_DNA-bd_dom_sf"/>
</dbReference>
<dbReference type="AlphaFoldDB" id="A0A7J3SJC7"/>
<gene>
    <name evidence="6" type="ORF">ENW83_00590</name>
</gene>
<comment type="caution">
    <text evidence="6">The sequence shown here is derived from an EMBL/GenBank/DDBJ whole genome shotgun (WGS) entry which is preliminary data.</text>
</comment>